<keyword evidence="11" id="KW-1185">Reference proteome</keyword>
<dbReference type="Pfam" id="PF00290">
    <property type="entry name" value="Trp_syntA"/>
    <property type="match status" value="1"/>
</dbReference>
<dbReference type="InterPro" id="IPR011060">
    <property type="entry name" value="RibuloseP-bd_barrel"/>
</dbReference>
<comment type="subunit">
    <text evidence="2 8">Tetramer of two alpha and two beta chains.</text>
</comment>
<feature type="active site" description="Proton acceptor" evidence="8">
    <location>
        <position position="62"/>
    </location>
</feature>
<keyword evidence="3 8" id="KW-0028">Amino-acid biosynthesis</keyword>
<dbReference type="PANTHER" id="PTHR43406">
    <property type="entry name" value="TRYPTOPHAN SYNTHASE, ALPHA CHAIN"/>
    <property type="match status" value="1"/>
</dbReference>
<dbReference type="Gene3D" id="3.20.20.70">
    <property type="entry name" value="Aldolase class I"/>
    <property type="match status" value="1"/>
</dbReference>
<keyword evidence="5 8" id="KW-0057">Aromatic amino acid biosynthesis</keyword>
<accession>A0ABW1SA30</accession>
<dbReference type="PROSITE" id="PS00167">
    <property type="entry name" value="TRP_SYNTHASE_ALPHA"/>
    <property type="match status" value="1"/>
</dbReference>
<evidence type="ECO:0000256" key="7">
    <source>
        <dbReference type="ARBA" id="ARBA00049047"/>
    </source>
</evidence>
<organism evidence="10 11">
    <name type="scientific">Ponticaulis profundi</name>
    <dbReference type="NCBI Taxonomy" id="2665222"/>
    <lineage>
        <taxon>Bacteria</taxon>
        <taxon>Pseudomonadati</taxon>
        <taxon>Pseudomonadota</taxon>
        <taxon>Alphaproteobacteria</taxon>
        <taxon>Hyphomonadales</taxon>
        <taxon>Hyphomonadaceae</taxon>
        <taxon>Ponticaulis</taxon>
    </lineage>
</organism>
<comment type="pathway">
    <text evidence="1 8">Amino-acid biosynthesis; L-tryptophan biosynthesis; L-tryptophan from chorismate: step 5/5.</text>
</comment>
<reference evidence="11" key="1">
    <citation type="journal article" date="2019" name="Int. J. Syst. Evol. Microbiol.">
        <title>The Global Catalogue of Microorganisms (GCM) 10K type strain sequencing project: providing services to taxonomists for standard genome sequencing and annotation.</title>
        <authorList>
            <consortium name="The Broad Institute Genomics Platform"/>
            <consortium name="The Broad Institute Genome Sequencing Center for Infectious Disease"/>
            <person name="Wu L."/>
            <person name="Ma J."/>
        </authorList>
    </citation>
    <scope>NUCLEOTIDE SEQUENCE [LARGE SCALE GENOMIC DNA]</scope>
    <source>
        <strain evidence="11">CGMCC-1.15741</strain>
    </source>
</reference>
<evidence type="ECO:0000256" key="9">
    <source>
        <dbReference type="RuleBase" id="RU003662"/>
    </source>
</evidence>
<comment type="caution">
    <text evidence="10">The sequence shown here is derived from an EMBL/GenBank/DDBJ whole genome shotgun (WGS) entry which is preliminary data.</text>
</comment>
<name>A0ABW1SA30_9PROT</name>
<feature type="active site" description="Proton acceptor" evidence="8">
    <location>
        <position position="51"/>
    </location>
</feature>
<evidence type="ECO:0000256" key="8">
    <source>
        <dbReference type="HAMAP-Rule" id="MF_00131"/>
    </source>
</evidence>
<keyword evidence="4 8" id="KW-0822">Tryptophan biosynthesis</keyword>
<keyword evidence="6 8" id="KW-0456">Lyase</keyword>
<dbReference type="SUPFAM" id="SSF51366">
    <property type="entry name" value="Ribulose-phoshate binding barrel"/>
    <property type="match status" value="1"/>
</dbReference>
<gene>
    <name evidence="8 10" type="primary">trpA</name>
    <name evidence="10" type="ORF">ACFQDM_09945</name>
</gene>
<dbReference type="RefSeq" id="WP_377378584.1">
    <property type="nucleotide sequence ID" value="NZ_JBHSSW010000012.1"/>
</dbReference>
<dbReference type="Proteomes" id="UP001596303">
    <property type="component" value="Unassembled WGS sequence"/>
</dbReference>
<dbReference type="NCBIfam" id="TIGR00262">
    <property type="entry name" value="trpA"/>
    <property type="match status" value="1"/>
</dbReference>
<dbReference type="GO" id="GO:0004834">
    <property type="term" value="F:tryptophan synthase activity"/>
    <property type="evidence" value="ECO:0007669"/>
    <property type="project" value="UniProtKB-EC"/>
</dbReference>
<dbReference type="InterPro" id="IPR018204">
    <property type="entry name" value="Trp_synthase_alpha_AS"/>
</dbReference>
<dbReference type="InterPro" id="IPR013785">
    <property type="entry name" value="Aldolase_TIM"/>
</dbReference>
<proteinExistence type="inferred from homology"/>
<comment type="similarity">
    <text evidence="8 9">Belongs to the TrpA family.</text>
</comment>
<evidence type="ECO:0000256" key="5">
    <source>
        <dbReference type="ARBA" id="ARBA00023141"/>
    </source>
</evidence>
<dbReference type="PANTHER" id="PTHR43406:SF1">
    <property type="entry name" value="TRYPTOPHAN SYNTHASE ALPHA CHAIN, CHLOROPLASTIC"/>
    <property type="match status" value="1"/>
</dbReference>
<dbReference type="InterPro" id="IPR002028">
    <property type="entry name" value="Trp_synthase_suA"/>
</dbReference>
<protein>
    <recommendedName>
        <fullName evidence="8">Tryptophan synthase alpha chain</fullName>
        <ecNumber evidence="8">4.2.1.20</ecNumber>
    </recommendedName>
</protein>
<evidence type="ECO:0000256" key="6">
    <source>
        <dbReference type="ARBA" id="ARBA00023239"/>
    </source>
</evidence>
<dbReference type="CDD" id="cd04724">
    <property type="entry name" value="Tryptophan_synthase_alpha"/>
    <property type="match status" value="1"/>
</dbReference>
<evidence type="ECO:0000313" key="10">
    <source>
        <dbReference type="EMBL" id="MFC6198403.1"/>
    </source>
</evidence>
<comment type="catalytic activity">
    <reaction evidence="7 8">
        <text>(1S,2R)-1-C-(indol-3-yl)glycerol 3-phosphate + L-serine = D-glyceraldehyde 3-phosphate + L-tryptophan + H2O</text>
        <dbReference type="Rhea" id="RHEA:10532"/>
        <dbReference type="ChEBI" id="CHEBI:15377"/>
        <dbReference type="ChEBI" id="CHEBI:33384"/>
        <dbReference type="ChEBI" id="CHEBI:57912"/>
        <dbReference type="ChEBI" id="CHEBI:58866"/>
        <dbReference type="ChEBI" id="CHEBI:59776"/>
        <dbReference type="EC" id="4.2.1.20"/>
    </reaction>
</comment>
<sequence length="275" mass="28805">MTKTRISDVFDKARADNRAALVAYVMAGDPDLETTFDILTTLADNGADIIELGAPFTDPMADGPSIQRAGQRSLKSGTKLKDVLALATRFRETNSHTPLIVMGYANPVHHMGFETFAQAASDAGVDGTIIVDLPPEEDAPLRAAYAPHDLAVIRLATPTSNEARMSIISDGASGFLYYVSVTGVTGGRKPVAGDIAPGVGMAQKVSQLPVCVGFGIKTAEQAQEMAAISDGVVVGSAFVDLISELDNGADKDEILDRVAQLTRDLSSGLKKGQAA</sequence>
<evidence type="ECO:0000256" key="4">
    <source>
        <dbReference type="ARBA" id="ARBA00022822"/>
    </source>
</evidence>
<evidence type="ECO:0000256" key="3">
    <source>
        <dbReference type="ARBA" id="ARBA00022605"/>
    </source>
</evidence>
<evidence type="ECO:0000313" key="11">
    <source>
        <dbReference type="Proteomes" id="UP001596303"/>
    </source>
</evidence>
<evidence type="ECO:0000256" key="2">
    <source>
        <dbReference type="ARBA" id="ARBA00011270"/>
    </source>
</evidence>
<dbReference type="EC" id="4.2.1.20" evidence="8"/>
<evidence type="ECO:0000256" key="1">
    <source>
        <dbReference type="ARBA" id="ARBA00004733"/>
    </source>
</evidence>
<comment type="function">
    <text evidence="8">The alpha subunit is responsible for the aldol cleavage of indoleglycerol phosphate to indole and glyceraldehyde 3-phosphate.</text>
</comment>
<dbReference type="HAMAP" id="MF_00131">
    <property type="entry name" value="Trp_synth_alpha"/>
    <property type="match status" value="1"/>
</dbReference>
<dbReference type="EMBL" id="JBHSSW010000012">
    <property type="protein sequence ID" value="MFC6198403.1"/>
    <property type="molecule type" value="Genomic_DNA"/>
</dbReference>